<organism evidence="1 2">
    <name type="scientific">Oidiodendron maius (strain Zn)</name>
    <dbReference type="NCBI Taxonomy" id="913774"/>
    <lineage>
        <taxon>Eukaryota</taxon>
        <taxon>Fungi</taxon>
        <taxon>Dikarya</taxon>
        <taxon>Ascomycota</taxon>
        <taxon>Pezizomycotina</taxon>
        <taxon>Leotiomycetes</taxon>
        <taxon>Leotiomycetes incertae sedis</taxon>
        <taxon>Myxotrichaceae</taxon>
        <taxon>Oidiodendron</taxon>
    </lineage>
</organism>
<sequence>MASSQDEYVLTEDDLQYFGLDSDLPIIRAARNPDSRILTAMLAKYNEMGENTRGRWKWSPNAYVPGFTYHCLQSPLTEAIQAQLPDNVRILLDRGADPNGYPLDEMQKYACLSWRFRPRDLMSRSPESLIKQNPTPQSVPLTVPEVVARVNGMFSFWKSYDSIPFDAYSGGDGMTPIEVACKHDSADILQMVIAADPDISFWKLSSTEIPDPPTHSSLSVSNPILCAIKSKHTKHLETLFSLGLNPNSIPRACRQHSCSPLMACFLYHNPPDWNTFSKLVSRGDIDYNELTPLTKVHCLHIVVALLSLSALKRVLSYGFELAKAGLTAFGHTLLHIACLPWNPSYINVFGEAIYESAHELRRLPFSAAEIGSIIFDNGVPRSQPTDFFAAQEELALYILSQSPEPDALLSAPDCHGNTVFHYLAMHRSINEGLLQKLLTFSGLSAASYHNTRNLVGWTADELKQKGLAAHVEVRKPFWRKAYTSKILENGKLGHQ</sequence>
<reference evidence="2" key="2">
    <citation type="submission" date="2015-01" db="EMBL/GenBank/DDBJ databases">
        <title>Evolutionary Origins and Diversification of the Mycorrhizal Mutualists.</title>
        <authorList>
            <consortium name="DOE Joint Genome Institute"/>
            <consortium name="Mycorrhizal Genomics Consortium"/>
            <person name="Kohler A."/>
            <person name="Kuo A."/>
            <person name="Nagy L.G."/>
            <person name="Floudas D."/>
            <person name="Copeland A."/>
            <person name="Barry K.W."/>
            <person name="Cichocki N."/>
            <person name="Veneault-Fourrey C."/>
            <person name="LaButti K."/>
            <person name="Lindquist E.A."/>
            <person name="Lipzen A."/>
            <person name="Lundell T."/>
            <person name="Morin E."/>
            <person name="Murat C."/>
            <person name="Riley R."/>
            <person name="Ohm R."/>
            <person name="Sun H."/>
            <person name="Tunlid A."/>
            <person name="Henrissat B."/>
            <person name="Grigoriev I.V."/>
            <person name="Hibbett D.S."/>
            <person name="Martin F."/>
        </authorList>
    </citation>
    <scope>NUCLEOTIDE SEQUENCE [LARGE SCALE GENOMIC DNA]</scope>
    <source>
        <strain evidence="2">Zn</strain>
    </source>
</reference>
<dbReference type="OrthoDB" id="2980193at2759"/>
<dbReference type="EMBL" id="KN832873">
    <property type="protein sequence ID" value="KIN03362.1"/>
    <property type="molecule type" value="Genomic_DNA"/>
</dbReference>
<dbReference type="STRING" id="913774.A0A0C3HLY2"/>
<dbReference type="SUPFAM" id="SSF48403">
    <property type="entry name" value="Ankyrin repeat"/>
    <property type="match status" value="1"/>
</dbReference>
<dbReference type="SMART" id="SM00248">
    <property type="entry name" value="ANK"/>
    <property type="match status" value="6"/>
</dbReference>
<proteinExistence type="predicted"/>
<reference evidence="1 2" key="1">
    <citation type="submission" date="2014-04" db="EMBL/GenBank/DDBJ databases">
        <authorList>
            <consortium name="DOE Joint Genome Institute"/>
            <person name="Kuo A."/>
            <person name="Martino E."/>
            <person name="Perotto S."/>
            <person name="Kohler A."/>
            <person name="Nagy L.G."/>
            <person name="Floudas D."/>
            <person name="Copeland A."/>
            <person name="Barry K.W."/>
            <person name="Cichocki N."/>
            <person name="Veneault-Fourrey C."/>
            <person name="LaButti K."/>
            <person name="Lindquist E.A."/>
            <person name="Lipzen A."/>
            <person name="Lundell T."/>
            <person name="Morin E."/>
            <person name="Murat C."/>
            <person name="Sun H."/>
            <person name="Tunlid A."/>
            <person name="Henrissat B."/>
            <person name="Grigoriev I.V."/>
            <person name="Hibbett D.S."/>
            <person name="Martin F."/>
            <person name="Nordberg H.P."/>
            <person name="Cantor M.N."/>
            <person name="Hua S.X."/>
        </authorList>
    </citation>
    <scope>NUCLEOTIDE SEQUENCE [LARGE SCALE GENOMIC DNA]</scope>
    <source>
        <strain evidence="1 2">Zn</strain>
    </source>
</reference>
<dbReference type="Gene3D" id="1.25.40.20">
    <property type="entry name" value="Ankyrin repeat-containing domain"/>
    <property type="match status" value="2"/>
</dbReference>
<name>A0A0C3HLY2_OIDMZ</name>
<evidence type="ECO:0008006" key="3">
    <source>
        <dbReference type="Google" id="ProtNLM"/>
    </source>
</evidence>
<evidence type="ECO:0000313" key="2">
    <source>
        <dbReference type="Proteomes" id="UP000054321"/>
    </source>
</evidence>
<dbReference type="AlphaFoldDB" id="A0A0C3HLY2"/>
<protein>
    <recommendedName>
        <fullName evidence="3">Ankyrin</fullName>
    </recommendedName>
</protein>
<evidence type="ECO:0000313" key="1">
    <source>
        <dbReference type="EMBL" id="KIN03362.1"/>
    </source>
</evidence>
<accession>A0A0C3HLY2</accession>
<dbReference type="InParanoid" id="A0A0C3HLY2"/>
<dbReference type="Proteomes" id="UP000054321">
    <property type="component" value="Unassembled WGS sequence"/>
</dbReference>
<dbReference type="InterPro" id="IPR036770">
    <property type="entry name" value="Ankyrin_rpt-contain_sf"/>
</dbReference>
<keyword evidence="2" id="KW-1185">Reference proteome</keyword>
<gene>
    <name evidence="1" type="ORF">OIDMADRAFT_143043</name>
</gene>
<dbReference type="HOGENOM" id="CLU_042678_0_0_1"/>
<dbReference type="InterPro" id="IPR002110">
    <property type="entry name" value="Ankyrin_rpt"/>
</dbReference>